<dbReference type="InterPro" id="IPR050235">
    <property type="entry name" value="CK1_Ser-Thr_kinase"/>
</dbReference>
<dbReference type="EMBL" id="JAHQIW010001506">
    <property type="protein sequence ID" value="KAJ1352668.1"/>
    <property type="molecule type" value="Genomic_DNA"/>
</dbReference>
<accession>A0AAD5MAM9</accession>
<comment type="caution">
    <text evidence="1">The sequence shown here is derived from an EMBL/GenBank/DDBJ whole genome shotgun (WGS) entry which is preliminary data.</text>
</comment>
<evidence type="ECO:0000313" key="2">
    <source>
        <dbReference type="Proteomes" id="UP001196413"/>
    </source>
</evidence>
<dbReference type="Gene3D" id="1.10.510.10">
    <property type="entry name" value="Transferase(Phosphotransferase) domain 1"/>
    <property type="match status" value="2"/>
</dbReference>
<dbReference type="SUPFAM" id="SSF56112">
    <property type="entry name" value="Protein kinase-like (PK-like)"/>
    <property type="match status" value="1"/>
</dbReference>
<evidence type="ECO:0008006" key="3">
    <source>
        <dbReference type="Google" id="ProtNLM"/>
    </source>
</evidence>
<proteinExistence type="predicted"/>
<sequence length="153" mass="17058">MEVEKKVEQRRHSKMKMETAILKLVVGQGKPLHFTSIIDQGKKDMFFFLGVELFSGSLADLKASRPNRVFIVHTSMGAGIQSLEACGDLQKHGFIHRNLKLANCACGLGEKKRLGTVRFASIACHRNVEMGPKGDRESWFYLILDITIPGDLA</sequence>
<evidence type="ECO:0000313" key="1">
    <source>
        <dbReference type="EMBL" id="KAJ1352668.1"/>
    </source>
</evidence>
<gene>
    <name evidence="1" type="ORF">KIN20_009069</name>
</gene>
<protein>
    <recommendedName>
        <fullName evidence="3">Protein kinase domain-containing protein</fullName>
    </recommendedName>
</protein>
<keyword evidence="2" id="KW-1185">Reference proteome</keyword>
<dbReference type="Proteomes" id="UP001196413">
    <property type="component" value="Unassembled WGS sequence"/>
</dbReference>
<name>A0AAD5MAM9_PARTN</name>
<reference evidence="1" key="1">
    <citation type="submission" date="2021-06" db="EMBL/GenBank/DDBJ databases">
        <title>Parelaphostrongylus tenuis whole genome reference sequence.</title>
        <authorList>
            <person name="Garwood T.J."/>
            <person name="Larsen P.A."/>
            <person name="Fountain-Jones N.M."/>
            <person name="Garbe J.R."/>
            <person name="Macchietto M.G."/>
            <person name="Kania S.A."/>
            <person name="Gerhold R.W."/>
            <person name="Richards J.E."/>
            <person name="Wolf T.M."/>
        </authorList>
    </citation>
    <scope>NUCLEOTIDE SEQUENCE</scope>
    <source>
        <strain evidence="1">MNPRO001-30</strain>
        <tissue evidence="1">Meninges</tissue>
    </source>
</reference>
<organism evidence="1 2">
    <name type="scientific">Parelaphostrongylus tenuis</name>
    <name type="common">Meningeal worm</name>
    <dbReference type="NCBI Taxonomy" id="148309"/>
    <lineage>
        <taxon>Eukaryota</taxon>
        <taxon>Metazoa</taxon>
        <taxon>Ecdysozoa</taxon>
        <taxon>Nematoda</taxon>
        <taxon>Chromadorea</taxon>
        <taxon>Rhabditida</taxon>
        <taxon>Rhabditina</taxon>
        <taxon>Rhabditomorpha</taxon>
        <taxon>Strongyloidea</taxon>
        <taxon>Metastrongylidae</taxon>
        <taxon>Parelaphostrongylus</taxon>
    </lineage>
</organism>
<dbReference type="AlphaFoldDB" id="A0AAD5MAM9"/>
<dbReference type="InterPro" id="IPR011009">
    <property type="entry name" value="Kinase-like_dom_sf"/>
</dbReference>
<dbReference type="PANTHER" id="PTHR11909">
    <property type="entry name" value="CASEIN KINASE-RELATED"/>
    <property type="match status" value="1"/>
</dbReference>